<feature type="domain" description="Kinesin motor" evidence="4">
    <location>
        <begin position="5"/>
        <end position="314"/>
    </location>
</feature>
<protein>
    <submittedName>
        <fullName evidence="5">Kinesin-like protein KIF11</fullName>
    </submittedName>
</protein>
<dbReference type="Pfam" id="PF00225">
    <property type="entry name" value="Kinesin"/>
    <property type="match status" value="1"/>
</dbReference>
<dbReference type="GO" id="GO:0003777">
    <property type="term" value="F:microtubule motor activity"/>
    <property type="evidence" value="ECO:0007669"/>
    <property type="project" value="InterPro"/>
</dbReference>
<dbReference type="AlphaFoldDB" id="A0A4Y2B177"/>
<dbReference type="InterPro" id="IPR036961">
    <property type="entry name" value="Kinesin_motor_dom_sf"/>
</dbReference>
<proteinExistence type="predicted"/>
<evidence type="ECO:0000313" key="5">
    <source>
        <dbReference type="EMBL" id="GBL85833.1"/>
    </source>
</evidence>
<keyword evidence="6" id="KW-1185">Reference proteome</keyword>
<dbReference type="OrthoDB" id="6426295at2759"/>
<keyword evidence="1" id="KW-0547">Nucleotide-binding</keyword>
<dbReference type="InterPro" id="IPR001752">
    <property type="entry name" value="Kinesin_motor_dom"/>
</dbReference>
<gene>
    <name evidence="5" type="primary">Kif11</name>
    <name evidence="5" type="ORF">AVEN_63166_1</name>
</gene>
<sequence length="496" mass="56093">MIPTPCGIDVCAFVEKSGCSEDPTFPKLVISSDNQVTIFQDDVSKETFKYDIICNQDSQEDVLESLAKSITKDVVESINRIVFVYKHSGNDTTRAIDMMTFSSFMLNSMYAAVDSENNCDISLHVSCIEVDNKGINDLMQKFYTASNDLKVFELANQTGSNLTERMVTNTEDIDKIVEAVSQKTIPNTCLDCRHTIVFSTIVVKTRNNDSFEVLKTGRFILVDIEGCINFLKEVTNYIRSRRESFYLIPGASPVTKDPKFWNCSLSGILKNFFSASKISVIMTLPSTLFDLEHMHALEIVSEMQNLRLKPVFNERLILRESLKDYADEIKALEKDLVVLKNNNGISISQHKYRSLKNRLLLCETQLKGLHEERNAISDSVSNKKETSTKLQQEIKLTGDKIEEEMQKLKFSKVTLDETEQKKIALNLGWGGLVVRSRLWGHRVPGSKPDSTEDPWNHESTLGLLHVKSYIGSQMFPCWCDAEVWRMGASSGVVIVI</sequence>
<evidence type="ECO:0000256" key="2">
    <source>
        <dbReference type="ARBA" id="ARBA00022840"/>
    </source>
</evidence>
<dbReference type="GO" id="GO:0008017">
    <property type="term" value="F:microtubule binding"/>
    <property type="evidence" value="ECO:0007669"/>
    <property type="project" value="InterPro"/>
</dbReference>
<dbReference type="Proteomes" id="UP000499080">
    <property type="component" value="Unassembled WGS sequence"/>
</dbReference>
<comment type="caution">
    <text evidence="5">The sequence shown here is derived from an EMBL/GenBank/DDBJ whole genome shotgun (WGS) entry which is preliminary data.</text>
</comment>
<reference evidence="5 6" key="1">
    <citation type="journal article" date="2019" name="Sci. Rep.">
        <title>Orb-weaving spider Araneus ventricosus genome elucidates the spidroin gene catalogue.</title>
        <authorList>
            <person name="Kono N."/>
            <person name="Nakamura H."/>
            <person name="Ohtoshi R."/>
            <person name="Moran D.A.P."/>
            <person name="Shinohara A."/>
            <person name="Yoshida Y."/>
            <person name="Fujiwara M."/>
            <person name="Mori M."/>
            <person name="Tomita M."/>
            <person name="Arakawa K."/>
        </authorList>
    </citation>
    <scope>NUCLEOTIDE SEQUENCE [LARGE SCALE GENOMIC DNA]</scope>
</reference>
<dbReference type="Gene3D" id="3.40.850.10">
    <property type="entry name" value="Kinesin motor domain"/>
    <property type="match status" value="1"/>
</dbReference>
<dbReference type="InterPro" id="IPR027417">
    <property type="entry name" value="P-loop_NTPase"/>
</dbReference>
<evidence type="ECO:0000313" key="6">
    <source>
        <dbReference type="Proteomes" id="UP000499080"/>
    </source>
</evidence>
<keyword evidence="2" id="KW-0067">ATP-binding</keyword>
<name>A0A4Y2B177_ARAVE</name>
<dbReference type="SUPFAM" id="SSF52540">
    <property type="entry name" value="P-loop containing nucleoside triphosphate hydrolases"/>
    <property type="match status" value="1"/>
</dbReference>
<dbReference type="GO" id="GO:0007018">
    <property type="term" value="P:microtubule-based movement"/>
    <property type="evidence" value="ECO:0007669"/>
    <property type="project" value="InterPro"/>
</dbReference>
<dbReference type="EMBL" id="BGPR01000045">
    <property type="protein sequence ID" value="GBL85833.1"/>
    <property type="molecule type" value="Genomic_DNA"/>
</dbReference>
<evidence type="ECO:0000256" key="1">
    <source>
        <dbReference type="ARBA" id="ARBA00022741"/>
    </source>
</evidence>
<accession>A0A4Y2B177</accession>
<organism evidence="5 6">
    <name type="scientific">Araneus ventricosus</name>
    <name type="common">Orbweaver spider</name>
    <name type="synonym">Epeira ventricosa</name>
    <dbReference type="NCBI Taxonomy" id="182803"/>
    <lineage>
        <taxon>Eukaryota</taxon>
        <taxon>Metazoa</taxon>
        <taxon>Ecdysozoa</taxon>
        <taxon>Arthropoda</taxon>
        <taxon>Chelicerata</taxon>
        <taxon>Arachnida</taxon>
        <taxon>Araneae</taxon>
        <taxon>Araneomorphae</taxon>
        <taxon>Entelegynae</taxon>
        <taxon>Araneoidea</taxon>
        <taxon>Araneidae</taxon>
        <taxon>Araneus</taxon>
    </lineage>
</organism>
<dbReference type="GO" id="GO:0005524">
    <property type="term" value="F:ATP binding"/>
    <property type="evidence" value="ECO:0007669"/>
    <property type="project" value="UniProtKB-KW"/>
</dbReference>
<keyword evidence="3" id="KW-0175">Coiled coil</keyword>
<feature type="coiled-coil region" evidence="3">
    <location>
        <begin position="315"/>
        <end position="342"/>
    </location>
</feature>
<dbReference type="SMART" id="SM00129">
    <property type="entry name" value="KISc"/>
    <property type="match status" value="1"/>
</dbReference>
<evidence type="ECO:0000256" key="3">
    <source>
        <dbReference type="SAM" id="Coils"/>
    </source>
</evidence>
<evidence type="ECO:0000259" key="4">
    <source>
        <dbReference type="SMART" id="SM00129"/>
    </source>
</evidence>